<proteinExistence type="predicted"/>
<sequence length="311" mass="32706">MRRRLLVALPLLLAGCGTLPQPLLGKPGAMGARLAVPPPPVLIVPPPPDALLGNRAADAYAHDLAKALVDRNVPSIVRPARPYDWQLEATARTANATVIPGFRIIGPGHKEYGHLTGAEVSGAAWAAGDPATLRQAADAAAPGLVKQLSAINAAVQQSNPASLENRPPRVRLIRVTGAPGDGNHALKLDVSRDLPKLGVVMVDHTADADFLIDGVVKVSPANKDGKPGGSDLVELDWTVRNRRGGFIGKVSQLHDLKPSEMTPYWGDVAAAAASQAALGLRQVIRNATLKHDALPKHRKTEPAHPTPAQQP</sequence>
<dbReference type="RefSeq" id="WP_013639455.1">
    <property type="nucleotide sequence ID" value="NC_015186.1"/>
</dbReference>
<gene>
    <name evidence="1" type="ordered locus">ACMV_05170</name>
</gene>
<dbReference type="HOGENOM" id="CLU_828005_0_0_5"/>
<evidence type="ECO:0000313" key="1">
    <source>
        <dbReference type="EMBL" id="BAJ79864.1"/>
    </source>
</evidence>
<dbReference type="AlphaFoldDB" id="F0J3K8"/>
<dbReference type="Proteomes" id="UP000007100">
    <property type="component" value="Chromosome"/>
</dbReference>
<organism evidence="1 2">
    <name type="scientific">Acidiphilium multivorum (strain DSM 11245 / JCM 8867 / NBRC 100883 / AIU 301)</name>
    <dbReference type="NCBI Taxonomy" id="926570"/>
    <lineage>
        <taxon>Bacteria</taxon>
        <taxon>Pseudomonadati</taxon>
        <taxon>Pseudomonadota</taxon>
        <taxon>Alphaproteobacteria</taxon>
        <taxon>Acetobacterales</taxon>
        <taxon>Acidocellaceae</taxon>
        <taxon>Acidiphilium</taxon>
    </lineage>
</organism>
<protein>
    <submittedName>
        <fullName evidence="1">Uncharacterized protein</fullName>
    </submittedName>
</protein>
<keyword evidence="2" id="KW-1185">Reference proteome</keyword>
<reference evidence="1 2" key="1">
    <citation type="submission" date="2010-12" db="EMBL/GenBank/DDBJ databases">
        <title>Whole genome sequence of Acidiphilium multivorum AIU301.</title>
        <authorList>
            <person name="Narita-Yamada S."/>
            <person name="Nakamura S."/>
            <person name="Ito N."/>
            <person name="Takarada H."/>
            <person name="Katano Y."/>
            <person name="Nakazawa H."/>
            <person name="Hosoyama A."/>
            <person name="Yamada R."/>
            <person name="Fujita N."/>
        </authorList>
    </citation>
    <scope>NUCLEOTIDE SEQUENCE [LARGE SCALE GENOMIC DNA]</scope>
    <source>
        <strain evidence="2">DSM 11245 / JCM 8867 / AIU301</strain>
    </source>
</reference>
<name>F0J3K8_ACIMA</name>
<dbReference type="KEGG" id="amv:ACMV_05170"/>
<dbReference type="PROSITE" id="PS51257">
    <property type="entry name" value="PROKAR_LIPOPROTEIN"/>
    <property type="match status" value="1"/>
</dbReference>
<dbReference type="OrthoDB" id="8448536at2"/>
<accession>F0J3K8</accession>
<dbReference type="EMBL" id="AP012035">
    <property type="protein sequence ID" value="BAJ79864.1"/>
    <property type="molecule type" value="Genomic_DNA"/>
</dbReference>
<evidence type="ECO:0000313" key="2">
    <source>
        <dbReference type="Proteomes" id="UP000007100"/>
    </source>
</evidence>